<dbReference type="SUPFAM" id="SSF50494">
    <property type="entry name" value="Trypsin-like serine proteases"/>
    <property type="match status" value="1"/>
</dbReference>
<evidence type="ECO:0000313" key="7">
    <source>
        <dbReference type="Proteomes" id="UP000248889"/>
    </source>
</evidence>
<evidence type="ECO:0000256" key="2">
    <source>
        <dbReference type="ARBA" id="ARBA00022670"/>
    </source>
</evidence>
<dbReference type="RefSeq" id="WP_111501692.1">
    <property type="nucleotide sequence ID" value="NZ_QKYN01000062.1"/>
</dbReference>
<name>A0A2X0KC31_9ACTN</name>
<keyword evidence="5" id="KW-0472">Membrane</keyword>
<evidence type="ECO:0000256" key="3">
    <source>
        <dbReference type="ARBA" id="ARBA00022801"/>
    </source>
</evidence>
<keyword evidence="5" id="KW-1133">Transmembrane helix</keyword>
<gene>
    <name evidence="6" type="ORF">DN069_16115</name>
</gene>
<evidence type="ECO:0000256" key="5">
    <source>
        <dbReference type="SAM" id="Phobius"/>
    </source>
</evidence>
<evidence type="ECO:0000256" key="4">
    <source>
        <dbReference type="SAM" id="MobiDB-lite"/>
    </source>
</evidence>
<dbReference type="EMBL" id="QKYN01000062">
    <property type="protein sequence ID" value="RAG84570.1"/>
    <property type="molecule type" value="Genomic_DNA"/>
</dbReference>
<feature type="transmembrane region" description="Helical" evidence="5">
    <location>
        <begin position="110"/>
        <end position="131"/>
    </location>
</feature>
<comment type="similarity">
    <text evidence="1">Belongs to the peptidase S1C family.</text>
</comment>
<dbReference type="InterPro" id="IPR043504">
    <property type="entry name" value="Peptidase_S1_PA_chymotrypsin"/>
</dbReference>
<proteinExistence type="inferred from homology"/>
<dbReference type="GO" id="GO:0006508">
    <property type="term" value="P:proteolysis"/>
    <property type="evidence" value="ECO:0007669"/>
    <property type="project" value="UniProtKB-KW"/>
</dbReference>
<dbReference type="InterPro" id="IPR009003">
    <property type="entry name" value="Peptidase_S1_PA"/>
</dbReference>
<dbReference type="PANTHER" id="PTHR43343">
    <property type="entry name" value="PEPTIDASE S12"/>
    <property type="match status" value="1"/>
</dbReference>
<evidence type="ECO:0000313" key="6">
    <source>
        <dbReference type="EMBL" id="RAG84570.1"/>
    </source>
</evidence>
<dbReference type="GO" id="GO:0004252">
    <property type="term" value="F:serine-type endopeptidase activity"/>
    <property type="evidence" value="ECO:0007669"/>
    <property type="project" value="InterPro"/>
</dbReference>
<dbReference type="AlphaFoldDB" id="A0A2X0KC31"/>
<feature type="compositionally biased region" description="Basic and acidic residues" evidence="4">
    <location>
        <begin position="1"/>
        <end position="11"/>
    </location>
</feature>
<sequence>MSETPRNHADDPYSSSVPPLPGYQPTAHETQPLEGTVHPSTAAAQQGYQAPQSQPQGYYFSAEQPQAGSSGSGQPPFQPPADSAGAAWPPPQQPEPQGEPQAKRRMKRPVALVAAVAVLSALAGGVAGGLISEKTSNSASYATSAVVTGDKSGSTSNVSAIAKAVSPAVVQITVDNGSSEELGTGMVLTSTGQILTNYHVISDAANGNGGTIKISFSNGKTATGSIVGTDASLDVAVIKAQGVSGLPTVSLGDSGQVAVGDQVVAIGNPDGLTGTVTSGIVSALNRPVKVDVSPSTVQGNGGFGLPFWQGDSNRSYQGNSSQTASYNAIQTDASLNPGNSGGPLLNASGQVIGINASMYSDSSSSGSGSSQAGSVGLGFSIPINAAKAVLPQLQSGQNITS</sequence>
<dbReference type="Pfam" id="PF13365">
    <property type="entry name" value="Trypsin_2"/>
    <property type="match status" value="1"/>
</dbReference>
<feature type="compositionally biased region" description="Low complexity" evidence="4">
    <location>
        <begin position="42"/>
        <end position="87"/>
    </location>
</feature>
<keyword evidence="5" id="KW-0812">Transmembrane</keyword>
<keyword evidence="3" id="KW-0378">Hydrolase</keyword>
<evidence type="ECO:0000256" key="1">
    <source>
        <dbReference type="ARBA" id="ARBA00010541"/>
    </source>
</evidence>
<dbReference type="PANTHER" id="PTHR43343:SF3">
    <property type="entry name" value="PROTEASE DO-LIKE 8, CHLOROPLASTIC"/>
    <property type="match status" value="1"/>
</dbReference>
<dbReference type="InterPro" id="IPR001940">
    <property type="entry name" value="Peptidase_S1C"/>
</dbReference>
<accession>A0A2X0KC31</accession>
<dbReference type="InterPro" id="IPR051201">
    <property type="entry name" value="Chloro_Bact_Ser_Proteases"/>
</dbReference>
<protein>
    <submittedName>
        <fullName evidence="6">Peptidase S1</fullName>
    </submittedName>
</protein>
<dbReference type="PRINTS" id="PR00834">
    <property type="entry name" value="PROTEASES2C"/>
</dbReference>
<keyword evidence="7" id="KW-1185">Reference proteome</keyword>
<dbReference type="Gene3D" id="2.40.10.10">
    <property type="entry name" value="Trypsin-like serine proteases"/>
    <property type="match status" value="2"/>
</dbReference>
<keyword evidence="2" id="KW-0645">Protease</keyword>
<organism evidence="6 7">
    <name type="scientific">Streptacidiphilus pinicola</name>
    <dbReference type="NCBI Taxonomy" id="2219663"/>
    <lineage>
        <taxon>Bacteria</taxon>
        <taxon>Bacillati</taxon>
        <taxon>Actinomycetota</taxon>
        <taxon>Actinomycetes</taxon>
        <taxon>Kitasatosporales</taxon>
        <taxon>Streptomycetaceae</taxon>
        <taxon>Streptacidiphilus</taxon>
    </lineage>
</organism>
<dbReference type="Proteomes" id="UP000248889">
    <property type="component" value="Unassembled WGS sequence"/>
</dbReference>
<comment type="caution">
    <text evidence="6">The sequence shown here is derived from an EMBL/GenBank/DDBJ whole genome shotgun (WGS) entry which is preliminary data.</text>
</comment>
<feature type="region of interest" description="Disordered" evidence="4">
    <location>
        <begin position="1"/>
        <end position="106"/>
    </location>
</feature>
<dbReference type="OrthoDB" id="3870557at2"/>
<reference evidence="6 7" key="1">
    <citation type="submission" date="2018-06" db="EMBL/GenBank/DDBJ databases">
        <title>Streptacidiphilus pinicola sp. nov., isolated from pine grove soil.</title>
        <authorList>
            <person name="Roh S.G."/>
            <person name="Park S."/>
            <person name="Kim M.-K."/>
            <person name="Yun B.-R."/>
            <person name="Park J."/>
            <person name="Kim M.J."/>
            <person name="Kim Y.S."/>
            <person name="Kim S.B."/>
        </authorList>
    </citation>
    <scope>NUCLEOTIDE SEQUENCE [LARGE SCALE GENOMIC DNA]</scope>
    <source>
        <strain evidence="6 7">MMS16-CNU450</strain>
    </source>
</reference>